<gene>
    <name evidence="4" type="ordered locus">gll1199</name>
</gene>
<keyword evidence="2" id="KW-0808">Transferase</keyword>
<protein>
    <submittedName>
        <fullName evidence="4">Gll1199 protein</fullName>
    </submittedName>
</protein>
<proteinExistence type="predicted"/>
<reference evidence="4 5" key="2">
    <citation type="journal article" date="2003" name="DNA Res.">
        <title>Complete genome structure of Gloeobacter violaceus PCC 7421, a cyanobacterium that lacks thylakoids (supplement).</title>
        <authorList>
            <person name="Nakamura Y."/>
            <person name="Kaneko T."/>
            <person name="Sato S."/>
            <person name="Mimuro M."/>
            <person name="Miyashita H."/>
            <person name="Tsuchiya T."/>
            <person name="Sasamoto S."/>
            <person name="Watanabe A."/>
            <person name="Kawashima K."/>
            <person name="Kishida Y."/>
            <person name="Kiyokawa C."/>
            <person name="Kohara M."/>
            <person name="Matsumoto M."/>
            <person name="Matsuno A."/>
            <person name="Nakazaki N."/>
            <person name="Shimpo S."/>
            <person name="Takeuchi C."/>
            <person name="Yamada M."/>
            <person name="Tabata S."/>
        </authorList>
    </citation>
    <scope>NUCLEOTIDE SEQUENCE [LARGE SCALE GENOMIC DNA]</scope>
    <source>
        <strain evidence="5">ATCC 29082 / PCC 7421</strain>
    </source>
</reference>
<name>Q7NLC7_GLOVI</name>
<dbReference type="HOGENOM" id="CLU_101288_3_0_3"/>
<dbReference type="STRING" id="251221.gene:10758678"/>
<dbReference type="RefSeq" id="WP_011141199.1">
    <property type="nucleotide sequence ID" value="NC_005125.1"/>
</dbReference>
<dbReference type="AlphaFoldDB" id="Q7NLC7"/>
<dbReference type="PhylomeDB" id="Q7NLC7"/>
<dbReference type="Proteomes" id="UP000000557">
    <property type="component" value="Chromosome"/>
</dbReference>
<dbReference type="OrthoDB" id="9799147at2"/>
<sequence length="175" mass="19588">MSLEEAASFTIQPLQQFHERSLFASGNESLDRYLKQQATQDLRRYAAATFVLTQKRSTTVIGYYTLAMTGVVLTSFPPEIQKRLPRYPVVPAVLLGRLARDQRCSAMGLGKLLLLDALSRSFRSEIPAAAVVIDAFDEQATGFYCKYGFVPFLDSTQRLFLPMTTITKLVRPDAP</sequence>
<dbReference type="KEGG" id="gvi:gll1199"/>
<dbReference type="PANTHER" id="PTHR36449:SF1">
    <property type="entry name" value="ACETYLTRANSFERASE"/>
    <property type="match status" value="1"/>
</dbReference>
<accession>Q7NLC7</accession>
<dbReference type="EnsemblBacteria" id="BAC89140">
    <property type="protein sequence ID" value="BAC89140"/>
    <property type="gene ID" value="BAC89140"/>
</dbReference>
<organism evidence="4 5">
    <name type="scientific">Gloeobacter violaceus (strain ATCC 29082 / PCC 7421)</name>
    <dbReference type="NCBI Taxonomy" id="251221"/>
    <lineage>
        <taxon>Bacteria</taxon>
        <taxon>Bacillati</taxon>
        <taxon>Cyanobacteriota</taxon>
        <taxon>Cyanophyceae</taxon>
        <taxon>Gloeobacterales</taxon>
        <taxon>Gloeobacteraceae</taxon>
        <taxon>Gloeobacter</taxon>
    </lineage>
</organism>
<keyword evidence="1" id="KW-1277">Toxin-antitoxin system</keyword>
<dbReference type="PANTHER" id="PTHR36449">
    <property type="entry name" value="ACETYLTRANSFERASE-RELATED"/>
    <property type="match status" value="1"/>
</dbReference>
<keyword evidence="5" id="KW-1185">Reference proteome</keyword>
<evidence type="ECO:0000256" key="2">
    <source>
        <dbReference type="ARBA" id="ARBA00022679"/>
    </source>
</evidence>
<evidence type="ECO:0000313" key="5">
    <source>
        <dbReference type="Proteomes" id="UP000000557"/>
    </source>
</evidence>
<keyword evidence="3" id="KW-0012">Acyltransferase</keyword>
<dbReference type="SUPFAM" id="SSF55729">
    <property type="entry name" value="Acyl-CoA N-acyltransferases (Nat)"/>
    <property type="match status" value="1"/>
</dbReference>
<dbReference type="GO" id="GO:0016746">
    <property type="term" value="F:acyltransferase activity"/>
    <property type="evidence" value="ECO:0007669"/>
    <property type="project" value="UniProtKB-KW"/>
</dbReference>
<dbReference type="eggNOG" id="COG0456">
    <property type="taxonomic scope" value="Bacteria"/>
</dbReference>
<evidence type="ECO:0000256" key="3">
    <source>
        <dbReference type="ARBA" id="ARBA00023315"/>
    </source>
</evidence>
<dbReference type="EMBL" id="BA000045">
    <property type="protein sequence ID" value="BAC89140.1"/>
    <property type="molecule type" value="Genomic_DNA"/>
</dbReference>
<dbReference type="InterPro" id="IPR016181">
    <property type="entry name" value="Acyl_CoA_acyltransferase"/>
</dbReference>
<evidence type="ECO:0000313" key="4">
    <source>
        <dbReference type="EMBL" id="BAC89140.1"/>
    </source>
</evidence>
<dbReference type="Gene3D" id="3.40.630.30">
    <property type="match status" value="1"/>
</dbReference>
<reference evidence="4 5" key="1">
    <citation type="journal article" date="2003" name="DNA Res.">
        <title>Complete genome structure of Gloeobacter violaceus PCC 7421, a cyanobacterium that lacks thylakoids.</title>
        <authorList>
            <person name="Nakamura Y."/>
            <person name="Kaneko T."/>
            <person name="Sato S."/>
            <person name="Mimuro M."/>
            <person name="Miyashita H."/>
            <person name="Tsuchiya T."/>
            <person name="Sasamoto S."/>
            <person name="Watanabe A."/>
            <person name="Kawashima K."/>
            <person name="Kishida Y."/>
            <person name="Kiyokawa C."/>
            <person name="Kohara M."/>
            <person name="Matsumoto M."/>
            <person name="Matsuno A."/>
            <person name="Nakazaki N."/>
            <person name="Shimpo S."/>
            <person name="Takeuchi C."/>
            <person name="Yamada M."/>
            <person name="Tabata S."/>
        </authorList>
    </citation>
    <scope>NUCLEOTIDE SEQUENCE [LARGE SCALE GENOMIC DNA]</scope>
    <source>
        <strain evidence="5">ATCC 29082 / PCC 7421</strain>
    </source>
</reference>
<evidence type="ECO:0000256" key="1">
    <source>
        <dbReference type="ARBA" id="ARBA00022649"/>
    </source>
</evidence>
<dbReference type="InParanoid" id="Q7NLC7"/>